<keyword evidence="2" id="KW-0378">Hydrolase</keyword>
<dbReference type="InterPro" id="IPR029069">
    <property type="entry name" value="HotDog_dom_sf"/>
</dbReference>
<accession>A0ABP9NET0</accession>
<dbReference type="Gene3D" id="3.10.129.10">
    <property type="entry name" value="Hotdog Thioesterase"/>
    <property type="match status" value="1"/>
</dbReference>
<dbReference type="CDD" id="cd00586">
    <property type="entry name" value="4HBT"/>
    <property type="match status" value="1"/>
</dbReference>
<evidence type="ECO:0000313" key="3">
    <source>
        <dbReference type="EMBL" id="GAA5114902.1"/>
    </source>
</evidence>
<comment type="similarity">
    <text evidence="1">Belongs to the 4-hydroxybenzoyl-CoA thioesterase family.</text>
</comment>
<gene>
    <name evidence="3" type="ORF">GCM10023211_25050</name>
</gene>
<evidence type="ECO:0000313" key="4">
    <source>
        <dbReference type="Proteomes" id="UP001500171"/>
    </source>
</evidence>
<protein>
    <submittedName>
        <fullName evidence="3">Thioesterase family protein</fullName>
    </submittedName>
</protein>
<comment type="caution">
    <text evidence="3">The sequence shown here is derived from an EMBL/GenBank/DDBJ whole genome shotgun (WGS) entry which is preliminary data.</text>
</comment>
<dbReference type="Pfam" id="PF13279">
    <property type="entry name" value="4HBT_2"/>
    <property type="match status" value="1"/>
</dbReference>
<organism evidence="3 4">
    <name type="scientific">Orbus sasakiae</name>
    <dbReference type="NCBI Taxonomy" id="1078475"/>
    <lineage>
        <taxon>Bacteria</taxon>
        <taxon>Pseudomonadati</taxon>
        <taxon>Pseudomonadota</taxon>
        <taxon>Gammaproteobacteria</taxon>
        <taxon>Orbales</taxon>
        <taxon>Orbaceae</taxon>
        <taxon>Orbus</taxon>
    </lineage>
</organism>
<sequence>MKNNLHYSATVELTPSFHDTDAMGVVWHGNYLKFFEKAREALFQKFHYGYQAMFESGYAWPIVDTRVKFIATTTAEQKLLITAQLEEYEHRIKIKYLIKDALSGQKTTTGYTIQVAVSTDTKEMSFVTPNVLLTQFGLLK</sequence>
<dbReference type="EMBL" id="BAABHY010000014">
    <property type="protein sequence ID" value="GAA5114902.1"/>
    <property type="molecule type" value="Genomic_DNA"/>
</dbReference>
<dbReference type="RefSeq" id="WP_345492741.1">
    <property type="nucleotide sequence ID" value="NZ_BAABHY010000014.1"/>
</dbReference>
<proteinExistence type="inferred from homology"/>
<dbReference type="PANTHER" id="PTHR31793">
    <property type="entry name" value="4-HYDROXYBENZOYL-COA THIOESTERASE FAMILY MEMBER"/>
    <property type="match status" value="1"/>
</dbReference>
<dbReference type="SUPFAM" id="SSF54637">
    <property type="entry name" value="Thioesterase/thiol ester dehydrase-isomerase"/>
    <property type="match status" value="1"/>
</dbReference>
<name>A0ABP9NET0_9GAMM</name>
<dbReference type="InterPro" id="IPR050563">
    <property type="entry name" value="4-hydroxybenzoyl-CoA_TE"/>
</dbReference>
<dbReference type="Proteomes" id="UP001500171">
    <property type="component" value="Unassembled WGS sequence"/>
</dbReference>
<keyword evidence="4" id="KW-1185">Reference proteome</keyword>
<evidence type="ECO:0000256" key="2">
    <source>
        <dbReference type="ARBA" id="ARBA00022801"/>
    </source>
</evidence>
<dbReference type="PANTHER" id="PTHR31793:SF27">
    <property type="entry name" value="NOVEL THIOESTERASE SUPERFAMILY DOMAIN AND SAPOSIN A-TYPE DOMAIN CONTAINING PROTEIN (0610012H03RIK)"/>
    <property type="match status" value="1"/>
</dbReference>
<evidence type="ECO:0000256" key="1">
    <source>
        <dbReference type="ARBA" id="ARBA00005953"/>
    </source>
</evidence>
<reference evidence="4" key="1">
    <citation type="journal article" date="2019" name="Int. J. Syst. Evol. Microbiol.">
        <title>The Global Catalogue of Microorganisms (GCM) 10K type strain sequencing project: providing services to taxonomists for standard genome sequencing and annotation.</title>
        <authorList>
            <consortium name="The Broad Institute Genomics Platform"/>
            <consortium name="The Broad Institute Genome Sequencing Center for Infectious Disease"/>
            <person name="Wu L."/>
            <person name="Ma J."/>
        </authorList>
    </citation>
    <scope>NUCLEOTIDE SEQUENCE [LARGE SCALE GENOMIC DNA]</scope>
    <source>
        <strain evidence="4">JCM 18050</strain>
    </source>
</reference>